<feature type="DNA-binding region" description="H-T-H motif" evidence="2">
    <location>
        <begin position="20"/>
        <end position="39"/>
    </location>
</feature>
<evidence type="ECO:0000256" key="2">
    <source>
        <dbReference type="PROSITE-ProRule" id="PRU00335"/>
    </source>
</evidence>
<name>A0A316IPN8_9PSEU</name>
<dbReference type="SUPFAM" id="SSF46689">
    <property type="entry name" value="Homeodomain-like"/>
    <property type="match status" value="1"/>
</dbReference>
<sequence>MSVHLLQTATSVLLKDPTASLGDVAKAAGVGRTTLHKRFPTRTALIRALANDALDLVESVMSQVDFEADDAIEDLVTRLLALGPRIEFLMRFPGLERDEELAVRLLAMDPPLLDLITRLQGTRLRRDLPAWWILHSLYAGLYLAWESIDAGRLAPLDAPRFVLSTLFEGVSDVDRASDRPR</sequence>
<dbReference type="RefSeq" id="WP_109633980.1">
    <property type="nucleotide sequence ID" value="NZ_QGHB01000002.1"/>
</dbReference>
<evidence type="ECO:0000259" key="3">
    <source>
        <dbReference type="PROSITE" id="PS50977"/>
    </source>
</evidence>
<feature type="domain" description="HTH tetR-type" evidence="3">
    <location>
        <begin position="1"/>
        <end position="57"/>
    </location>
</feature>
<dbReference type="AlphaFoldDB" id="A0A316IPN8"/>
<organism evidence="4 5">
    <name type="scientific">Lentzea atacamensis</name>
    <dbReference type="NCBI Taxonomy" id="531938"/>
    <lineage>
        <taxon>Bacteria</taxon>
        <taxon>Bacillati</taxon>
        <taxon>Actinomycetota</taxon>
        <taxon>Actinomycetes</taxon>
        <taxon>Pseudonocardiales</taxon>
        <taxon>Pseudonocardiaceae</taxon>
        <taxon>Lentzea</taxon>
    </lineage>
</organism>
<dbReference type="Pfam" id="PF00440">
    <property type="entry name" value="TetR_N"/>
    <property type="match status" value="1"/>
</dbReference>
<dbReference type="InterPro" id="IPR009057">
    <property type="entry name" value="Homeodomain-like_sf"/>
</dbReference>
<keyword evidence="1 2" id="KW-0238">DNA-binding</keyword>
<gene>
    <name evidence="4" type="ORF">C8D88_102376</name>
</gene>
<proteinExistence type="predicted"/>
<protein>
    <submittedName>
        <fullName evidence="4">TetR family transcriptional regulator</fullName>
    </submittedName>
</protein>
<dbReference type="InterPro" id="IPR001647">
    <property type="entry name" value="HTH_TetR"/>
</dbReference>
<accession>A0A316IPN8</accession>
<dbReference type="PROSITE" id="PS50977">
    <property type="entry name" value="HTH_TETR_2"/>
    <property type="match status" value="1"/>
</dbReference>
<reference evidence="4 5" key="1">
    <citation type="submission" date="2018-05" db="EMBL/GenBank/DDBJ databases">
        <title>Genomic Encyclopedia of Type Strains, Phase IV (KMG-IV): sequencing the most valuable type-strain genomes for metagenomic binning, comparative biology and taxonomic classification.</title>
        <authorList>
            <person name="Goeker M."/>
        </authorList>
    </citation>
    <scope>NUCLEOTIDE SEQUENCE [LARGE SCALE GENOMIC DNA]</scope>
    <source>
        <strain evidence="4 5">DSM 45480</strain>
    </source>
</reference>
<comment type="caution">
    <text evidence="4">The sequence shown here is derived from an EMBL/GenBank/DDBJ whole genome shotgun (WGS) entry which is preliminary data.</text>
</comment>
<dbReference type="Gene3D" id="1.10.357.10">
    <property type="entry name" value="Tetracycline Repressor, domain 2"/>
    <property type="match status" value="1"/>
</dbReference>
<evidence type="ECO:0000256" key="1">
    <source>
        <dbReference type="ARBA" id="ARBA00023125"/>
    </source>
</evidence>
<evidence type="ECO:0000313" key="4">
    <source>
        <dbReference type="EMBL" id="PWK89105.1"/>
    </source>
</evidence>
<dbReference type="GO" id="GO:0003677">
    <property type="term" value="F:DNA binding"/>
    <property type="evidence" value="ECO:0007669"/>
    <property type="project" value="UniProtKB-UniRule"/>
</dbReference>
<evidence type="ECO:0000313" key="5">
    <source>
        <dbReference type="Proteomes" id="UP000246005"/>
    </source>
</evidence>
<dbReference type="Proteomes" id="UP000246005">
    <property type="component" value="Unassembled WGS sequence"/>
</dbReference>
<dbReference type="EMBL" id="QGHB01000002">
    <property type="protein sequence ID" value="PWK89105.1"/>
    <property type="molecule type" value="Genomic_DNA"/>
</dbReference>